<keyword evidence="3" id="KW-1185">Reference proteome</keyword>
<feature type="region of interest" description="Disordered" evidence="1">
    <location>
        <begin position="57"/>
        <end position="256"/>
    </location>
</feature>
<gene>
    <name evidence="2" type="ORF">QNA08_08350</name>
</gene>
<dbReference type="Gene3D" id="3.30.1150.10">
    <property type="match status" value="1"/>
</dbReference>
<dbReference type="RefSeq" id="WP_283740235.1">
    <property type="nucleotide sequence ID" value="NZ_JASJEV010000004.1"/>
</dbReference>
<reference evidence="2 3" key="1">
    <citation type="submission" date="2023-05" db="EMBL/GenBank/DDBJ databases">
        <title>Chelatococcus sp. nov., a moderately thermophilic bacterium isolated from hot spring microbial mat.</title>
        <authorList>
            <person name="Hu C.-J."/>
            <person name="Li W.-J."/>
        </authorList>
    </citation>
    <scope>NUCLEOTIDE SEQUENCE [LARGE SCALE GENOMIC DNA]</scope>
    <source>
        <strain evidence="2 3">SYSU G07232</strain>
    </source>
</reference>
<feature type="compositionally biased region" description="Basic and acidic residues" evidence="1">
    <location>
        <begin position="127"/>
        <end position="230"/>
    </location>
</feature>
<proteinExistence type="predicted"/>
<dbReference type="SUPFAM" id="SSF74653">
    <property type="entry name" value="TolA/TonB C-terminal domain"/>
    <property type="match status" value="1"/>
</dbReference>
<protein>
    <submittedName>
        <fullName evidence="2">Cell envelope biogenesis protein TolA</fullName>
    </submittedName>
</protein>
<feature type="compositionally biased region" description="Basic and acidic residues" evidence="1">
    <location>
        <begin position="57"/>
        <end position="116"/>
    </location>
</feature>
<accession>A0ABT7AFT1</accession>
<organism evidence="2 3">
    <name type="scientific">Chelatococcus albus</name>
    <dbReference type="NCBI Taxonomy" id="3047466"/>
    <lineage>
        <taxon>Bacteria</taxon>
        <taxon>Pseudomonadati</taxon>
        <taxon>Pseudomonadota</taxon>
        <taxon>Alphaproteobacteria</taxon>
        <taxon>Hyphomicrobiales</taxon>
        <taxon>Chelatococcaceae</taxon>
        <taxon>Chelatococcus</taxon>
    </lineage>
</organism>
<sequence length="360" mass="39450">MTALRLPIRFSRQEPGLVVSGIGHAAILVAGLVAFASAPPFQDHEEAVAVDVVSESDLRAMTKGERTAKEVKPEPKPRADKLAEVAEEKPAPADSKRDVPTPPARREVQAPQEDKQAAPPQPPQRPEPPKQEAKAEPKPEPPRPDPPKEAEAKPEPPKRPEPPKPEEKPEPRKAEPKPEPRPEPKREDIAKLLEREKQEEAKKAAAKPVEPERKFNPADIAKLLESKDKAQSTGSTGREVNRTASLGTPTGNAPKLSLSQRDALGNLLKEQLASCWSPPMGAANANAKPQVRMKLNQDGSLMAEPVVANSSGDPAFRTLADSALRAVRRCAPFRIPPQYMPYYADWRDWNVTFDPKEFLG</sequence>
<evidence type="ECO:0000256" key="1">
    <source>
        <dbReference type="SAM" id="MobiDB-lite"/>
    </source>
</evidence>
<feature type="compositionally biased region" description="Polar residues" evidence="1">
    <location>
        <begin position="231"/>
        <end position="251"/>
    </location>
</feature>
<dbReference type="EMBL" id="JASJEV010000004">
    <property type="protein sequence ID" value="MDJ1158241.1"/>
    <property type="molecule type" value="Genomic_DNA"/>
</dbReference>
<evidence type="ECO:0000313" key="2">
    <source>
        <dbReference type="EMBL" id="MDJ1158241.1"/>
    </source>
</evidence>
<dbReference type="Proteomes" id="UP001321492">
    <property type="component" value="Unassembled WGS sequence"/>
</dbReference>
<evidence type="ECO:0000313" key="3">
    <source>
        <dbReference type="Proteomes" id="UP001321492"/>
    </source>
</evidence>
<comment type="caution">
    <text evidence="2">The sequence shown here is derived from an EMBL/GenBank/DDBJ whole genome shotgun (WGS) entry which is preliminary data.</text>
</comment>
<name>A0ABT7AFT1_9HYPH</name>